<gene>
    <name evidence="2" type="primary">Acey_s0178.g663</name>
    <name evidence="2" type="ORF">Y032_0178g663</name>
</gene>
<keyword evidence="3" id="KW-1185">Reference proteome</keyword>
<evidence type="ECO:0000313" key="3">
    <source>
        <dbReference type="Proteomes" id="UP000024635"/>
    </source>
</evidence>
<reference evidence="3" key="1">
    <citation type="journal article" date="2015" name="Nat. Genet.">
        <title>The genome and transcriptome of the zoonotic hookworm Ancylostoma ceylanicum identify infection-specific gene families.</title>
        <authorList>
            <person name="Schwarz E.M."/>
            <person name="Hu Y."/>
            <person name="Antoshechkin I."/>
            <person name="Miller M.M."/>
            <person name="Sternberg P.W."/>
            <person name="Aroian R.V."/>
        </authorList>
    </citation>
    <scope>NUCLEOTIDE SEQUENCE</scope>
    <source>
        <strain evidence="3">HY135</strain>
    </source>
</reference>
<evidence type="ECO:0000313" key="2">
    <source>
        <dbReference type="EMBL" id="EYB93840.1"/>
    </source>
</evidence>
<proteinExistence type="predicted"/>
<protein>
    <submittedName>
        <fullName evidence="2">Uncharacterized protein</fullName>
    </submittedName>
</protein>
<sequence length="81" mass="8754">MALTLESVDLLLQLLHGTLSEFCTGFGLKNHGAIKAEEIYSWAGVVPMPWDALRTAQGLHLAFLDEKRREGAGFIASGIVA</sequence>
<dbReference type="AlphaFoldDB" id="A0A016STG9"/>
<accession>A0A016STG9</accession>
<feature type="chain" id="PRO_5001487160" evidence="1">
    <location>
        <begin position="21"/>
        <end position="81"/>
    </location>
</feature>
<dbReference type="Proteomes" id="UP000024635">
    <property type="component" value="Unassembled WGS sequence"/>
</dbReference>
<organism evidence="2 3">
    <name type="scientific">Ancylostoma ceylanicum</name>
    <dbReference type="NCBI Taxonomy" id="53326"/>
    <lineage>
        <taxon>Eukaryota</taxon>
        <taxon>Metazoa</taxon>
        <taxon>Ecdysozoa</taxon>
        <taxon>Nematoda</taxon>
        <taxon>Chromadorea</taxon>
        <taxon>Rhabditida</taxon>
        <taxon>Rhabditina</taxon>
        <taxon>Rhabditomorpha</taxon>
        <taxon>Strongyloidea</taxon>
        <taxon>Ancylostomatidae</taxon>
        <taxon>Ancylostomatinae</taxon>
        <taxon>Ancylostoma</taxon>
    </lineage>
</organism>
<dbReference type="EMBL" id="JARK01001514">
    <property type="protein sequence ID" value="EYB93840.1"/>
    <property type="molecule type" value="Genomic_DNA"/>
</dbReference>
<comment type="caution">
    <text evidence="2">The sequence shown here is derived from an EMBL/GenBank/DDBJ whole genome shotgun (WGS) entry which is preliminary data.</text>
</comment>
<evidence type="ECO:0000256" key="1">
    <source>
        <dbReference type="SAM" id="SignalP"/>
    </source>
</evidence>
<keyword evidence="1" id="KW-0732">Signal</keyword>
<name>A0A016STG9_9BILA</name>
<feature type="signal peptide" evidence="1">
    <location>
        <begin position="1"/>
        <end position="20"/>
    </location>
</feature>